<gene>
    <name evidence="1" type="ORF">SAMN05421544_10971</name>
</gene>
<dbReference type="STRING" id="1071918.SAMN05421544_10971"/>
<dbReference type="AlphaFoldDB" id="A0A1G7CYR1"/>
<organism evidence="1 2">
    <name type="scientific">Riemerella columbipharyngis</name>
    <dbReference type="NCBI Taxonomy" id="1071918"/>
    <lineage>
        <taxon>Bacteria</taxon>
        <taxon>Pseudomonadati</taxon>
        <taxon>Bacteroidota</taxon>
        <taxon>Flavobacteriia</taxon>
        <taxon>Flavobacteriales</taxon>
        <taxon>Weeksellaceae</taxon>
        <taxon>Riemerella</taxon>
    </lineage>
</organism>
<dbReference type="Proteomes" id="UP000198517">
    <property type="component" value="Unassembled WGS sequence"/>
</dbReference>
<dbReference type="EMBL" id="FNAS01000009">
    <property type="protein sequence ID" value="SDE44448.1"/>
    <property type="molecule type" value="Genomic_DNA"/>
</dbReference>
<sequence length="36" mass="3916">MSLLAISMASIHTDTVISLQGALFSRKDITLIKVKI</sequence>
<accession>A0A1G7CYR1</accession>
<evidence type="ECO:0000313" key="2">
    <source>
        <dbReference type="Proteomes" id="UP000198517"/>
    </source>
</evidence>
<keyword evidence="2" id="KW-1185">Reference proteome</keyword>
<proteinExistence type="predicted"/>
<evidence type="ECO:0000313" key="1">
    <source>
        <dbReference type="EMBL" id="SDE44448.1"/>
    </source>
</evidence>
<name>A0A1G7CYR1_9FLAO</name>
<reference evidence="1 2" key="1">
    <citation type="submission" date="2016-10" db="EMBL/GenBank/DDBJ databases">
        <authorList>
            <person name="de Groot N.N."/>
        </authorList>
    </citation>
    <scope>NUCLEOTIDE SEQUENCE [LARGE SCALE GENOMIC DNA]</scope>
    <source>
        <strain evidence="1 2">DSM 24015</strain>
    </source>
</reference>
<protein>
    <submittedName>
        <fullName evidence="1">Uncharacterized protein</fullName>
    </submittedName>
</protein>